<evidence type="ECO:0000256" key="1">
    <source>
        <dbReference type="ARBA" id="ARBA00022763"/>
    </source>
</evidence>
<accession>A0A918E8B8</accession>
<dbReference type="RefSeq" id="WP_372462269.1">
    <property type="nucleotide sequence ID" value="NZ_BMNK01000011.1"/>
</dbReference>
<dbReference type="GO" id="GO:0006281">
    <property type="term" value="P:DNA repair"/>
    <property type="evidence" value="ECO:0007669"/>
    <property type="project" value="UniProtKB-KW"/>
</dbReference>
<comment type="caution">
    <text evidence="6">The sequence shown here is derived from an EMBL/GenBank/DDBJ whole genome shotgun (WGS) entry which is preliminary data.</text>
</comment>
<dbReference type="InterPro" id="IPR011604">
    <property type="entry name" value="PDDEXK-like_dom_sf"/>
</dbReference>
<dbReference type="InterPro" id="IPR038726">
    <property type="entry name" value="PDDEXK_AddAB-type"/>
</dbReference>
<keyword evidence="7" id="KW-1185">Reference proteome</keyword>
<name>A0A918E8B8_9ACTN</name>
<evidence type="ECO:0000313" key="6">
    <source>
        <dbReference type="EMBL" id="GGP11775.1"/>
    </source>
</evidence>
<reference evidence="6" key="2">
    <citation type="submission" date="2020-09" db="EMBL/GenBank/DDBJ databases">
        <authorList>
            <person name="Sun Q."/>
            <person name="Zhou Y."/>
        </authorList>
    </citation>
    <scope>NUCLEOTIDE SEQUENCE</scope>
    <source>
        <strain evidence="6">CGMCC 4.7430</strain>
    </source>
</reference>
<evidence type="ECO:0000259" key="5">
    <source>
        <dbReference type="Pfam" id="PF12705"/>
    </source>
</evidence>
<gene>
    <name evidence="6" type="ORF">GCM10012278_56880</name>
</gene>
<keyword evidence="2" id="KW-0547">Nucleotide-binding</keyword>
<evidence type="ECO:0000256" key="2">
    <source>
        <dbReference type="ARBA" id="ARBA00022806"/>
    </source>
</evidence>
<dbReference type="Proteomes" id="UP000660745">
    <property type="component" value="Unassembled WGS sequence"/>
</dbReference>
<keyword evidence="2" id="KW-0378">Hydrolase</keyword>
<keyword evidence="2" id="KW-0067">ATP-binding</keyword>
<dbReference type="GO" id="GO:0004386">
    <property type="term" value="F:helicase activity"/>
    <property type="evidence" value="ECO:0007669"/>
    <property type="project" value="UniProtKB-KW"/>
</dbReference>
<sequence>MQDQLPLEGMPRRLYSCTPSRLNAWLDCRRRYRFSYLDRPQPSKGPAWAHTSVGSSVHNALAAWWREPYERRTPLTAAILVTNGWIAEGFRDAQQSAEWLGRARDLVSGYVATLDPADDPVGVERTVATRTGVIAVSGRIDRLDRRGDELVVVDYKTGRRPLTQDDARSSLALAIYAVAATRMMRTPARAVELHHLPTGEIVEWRHTEESLGRHLRRAEEIALEASTADERYREIMGPPAARTRRPSGAAGGRSGAASGKGAPTAAQGARGPSGGSQGAREDRPSVGPARVPDELDALLAPNPGPLCGWCDFRRHCPEGQAAAPDRRPWDALAE</sequence>
<evidence type="ECO:0000313" key="7">
    <source>
        <dbReference type="Proteomes" id="UP000660745"/>
    </source>
</evidence>
<reference evidence="6" key="1">
    <citation type="journal article" date="2014" name="Int. J. Syst. Evol. Microbiol.">
        <title>Complete genome sequence of Corynebacterium casei LMG S-19264T (=DSM 44701T), isolated from a smear-ripened cheese.</title>
        <authorList>
            <consortium name="US DOE Joint Genome Institute (JGI-PGF)"/>
            <person name="Walter F."/>
            <person name="Albersmeier A."/>
            <person name="Kalinowski J."/>
            <person name="Ruckert C."/>
        </authorList>
    </citation>
    <scope>NUCLEOTIDE SEQUENCE</scope>
    <source>
        <strain evidence="6">CGMCC 4.7430</strain>
    </source>
</reference>
<protein>
    <recommendedName>
        <fullName evidence="5">PD-(D/E)XK endonuclease-like domain-containing protein</fullName>
    </recommendedName>
</protein>
<evidence type="ECO:0000256" key="3">
    <source>
        <dbReference type="ARBA" id="ARBA00023204"/>
    </source>
</evidence>
<proteinExistence type="predicted"/>
<feature type="region of interest" description="Disordered" evidence="4">
    <location>
        <begin position="229"/>
        <end position="298"/>
    </location>
</feature>
<keyword evidence="1" id="KW-0227">DNA damage</keyword>
<organism evidence="6 7">
    <name type="scientific">Nonomuraea glycinis</name>
    <dbReference type="NCBI Taxonomy" id="2047744"/>
    <lineage>
        <taxon>Bacteria</taxon>
        <taxon>Bacillati</taxon>
        <taxon>Actinomycetota</taxon>
        <taxon>Actinomycetes</taxon>
        <taxon>Streptosporangiales</taxon>
        <taxon>Streptosporangiaceae</taxon>
        <taxon>Nonomuraea</taxon>
    </lineage>
</organism>
<dbReference type="AlphaFoldDB" id="A0A918E8B8"/>
<feature type="domain" description="PD-(D/E)XK endonuclease-like" evidence="5">
    <location>
        <begin position="18"/>
        <end position="317"/>
    </location>
</feature>
<evidence type="ECO:0000256" key="4">
    <source>
        <dbReference type="SAM" id="MobiDB-lite"/>
    </source>
</evidence>
<keyword evidence="3" id="KW-0234">DNA repair</keyword>
<keyword evidence="2" id="KW-0347">Helicase</keyword>
<dbReference type="Gene3D" id="3.90.320.10">
    <property type="match status" value="1"/>
</dbReference>
<dbReference type="Pfam" id="PF12705">
    <property type="entry name" value="PDDEXK_1"/>
    <property type="match status" value="1"/>
</dbReference>
<dbReference type="EMBL" id="BMNK01000011">
    <property type="protein sequence ID" value="GGP11775.1"/>
    <property type="molecule type" value="Genomic_DNA"/>
</dbReference>